<organism evidence="1 2">
    <name type="scientific">Nelumbo nucifera</name>
    <name type="common">Sacred lotus</name>
    <dbReference type="NCBI Taxonomy" id="4432"/>
    <lineage>
        <taxon>Eukaryota</taxon>
        <taxon>Viridiplantae</taxon>
        <taxon>Streptophyta</taxon>
        <taxon>Embryophyta</taxon>
        <taxon>Tracheophyta</taxon>
        <taxon>Spermatophyta</taxon>
        <taxon>Magnoliopsida</taxon>
        <taxon>Proteales</taxon>
        <taxon>Nelumbonaceae</taxon>
        <taxon>Nelumbo</taxon>
    </lineage>
</organism>
<keyword evidence="2" id="KW-1185">Reference proteome</keyword>
<comment type="caution">
    <text evidence="1">The sequence shown here is derived from an EMBL/GenBank/DDBJ whole genome shotgun (WGS) entry which is preliminary data.</text>
</comment>
<proteinExistence type="predicted"/>
<dbReference type="Proteomes" id="UP000607653">
    <property type="component" value="Unassembled WGS sequence"/>
</dbReference>
<evidence type="ECO:0000313" key="1">
    <source>
        <dbReference type="EMBL" id="DAD42438.1"/>
    </source>
</evidence>
<sequence>MHICLPYIYICKNTCIYLFSIYYKQTYMHICICVCTGVCVSLQRCNFEANACIVFYFWSHFSLYLHRWLKHQKNIDVLVEPRVRNELLLDDSSYSFVQTWENGQH</sequence>
<reference evidence="1 2" key="1">
    <citation type="journal article" date="2020" name="Mol. Biol. Evol.">
        <title>Distinct Expression and Methylation Patterns for Genes with Different Fates following a Single Whole-Genome Duplication in Flowering Plants.</title>
        <authorList>
            <person name="Shi T."/>
            <person name="Rahmani R.S."/>
            <person name="Gugger P.F."/>
            <person name="Wang M."/>
            <person name="Li H."/>
            <person name="Zhang Y."/>
            <person name="Li Z."/>
            <person name="Wang Q."/>
            <person name="Van de Peer Y."/>
            <person name="Marchal K."/>
            <person name="Chen J."/>
        </authorList>
    </citation>
    <scope>NUCLEOTIDE SEQUENCE [LARGE SCALE GENOMIC DNA]</scope>
    <source>
        <tissue evidence="1">Leaf</tissue>
    </source>
</reference>
<gene>
    <name evidence="1" type="ORF">HUJ06_000668</name>
</gene>
<protein>
    <submittedName>
        <fullName evidence="1">Uncharacterized protein</fullName>
    </submittedName>
</protein>
<evidence type="ECO:0000313" key="2">
    <source>
        <dbReference type="Proteomes" id="UP000607653"/>
    </source>
</evidence>
<accession>A0A822ZL08</accession>
<dbReference type="EMBL" id="DUZY01000006">
    <property type="protein sequence ID" value="DAD42438.1"/>
    <property type="molecule type" value="Genomic_DNA"/>
</dbReference>
<dbReference type="AlphaFoldDB" id="A0A822ZL08"/>
<name>A0A822ZL08_NELNU</name>